<dbReference type="GO" id="GO:0030154">
    <property type="term" value="P:cell differentiation"/>
    <property type="evidence" value="ECO:0007669"/>
    <property type="project" value="UniProtKB-KW"/>
</dbReference>
<dbReference type="InterPro" id="IPR039509">
    <property type="entry name" value="SPATA31"/>
</dbReference>
<feature type="compositionally biased region" description="Low complexity" evidence="9">
    <location>
        <begin position="205"/>
        <end position="214"/>
    </location>
</feature>
<sequence length="1368" mass="150506">MPRAQLLESNAPIHMENLPFPLKLLSASSLNAPSSTPWVLDIFLTLVFALGFFFLLFPYFSYLRYDDPPSPSPGKRKCHLVSPRHLVSQCPVGRKGRPRGRMKNHSLRACRACPRGLEETWDLFSQLQSLLGPHPDKGDFGQLSGPDPPGEVGKRAPDGDSRSSHETMEDAAPMLSPLASPDPRTKHPQDLASTPSPGPMTTSVSSLSASQAPEPSLPPESPSPEPPALFPHPPHTSDRPSPPKAFPAPPLQDSTLIIPSHCDSVALPLGTVPQSLSLRKDLAASVPAISGLGGSNSQVSAFSWWQETTRTWCVFNSSVQQDHLSRHPPETCQMEAGSPFLLNSDGQNVMGIQVIERAKVNISEEKENNGSFPKQMSPEKHLNSLGNLVKSLDAEQDPTTPKPFWNMGKNSKQLPSPQKLSDPRILQESFQKNYSQLFWGLPSLHSESLVANAWVTERSYTLQSPPFLFNGISNVCPIQRETTISPLLFQAQPLSYLGPESQPFISSTPQFRPIPMAQAEAQAHLQSSFPVLSPAFPSPIDNSGVACPASQIKVQALCLPETQHPEWPLLRKQLEGGLALPPRVQKSQDVFSVSTPNLPQESLTSILPENFPISPELRRQLEQHIQKWFIQHQGNLGRIQESLDLMQLRDESSGTSQAKGKPRPWQSSTSTGESSKEAQKVKFQLERDPCPHLGQILGQTPQNLSRGMESFPGKVLGATSEESERDLRKPLRSDLGSDLLRRTERNRIENVLKAHVGRKLGQINEGLIPVSVRRSWLAVNQAFPVSNTHVKTSNLAPPKSGKACVNTAQVLPFLEPCTQQVLGAHIGRLWAKHRWGLPLRVLKPIQCFKLEKVSSLSLTQLAGPSSATCEPGAGSKVEVATFLREPPMASLRQQVLTKASDMPDSLLASSAACKQFQRAPLGIPSWNDHGPLKAPPAAQEGRWPSKPLTYSLTGSTQQSRSLGAQSSRAGETREAEPQPRVPLGTRMLANLQATGDDVRGFEAPGTSKSSLLPKMSVSQDPRELCLMEEVISEFEPGMATKSETQPQVCAAVVLLPDGQASVLPLVTENLAPQVPQGHLQSMPAGNMRASQELRDLMAARRSNLGHREPKNPNCQVSCKRQSPMFPPLHKSENSRKPNLEKHEERLEGLRTPQPTPVRKTEDTRQDEGVQPLPSKKQPPSIGHFGENIKQFFQRVFSKKKSKPAPVTAESQKTGKNRSCVYSSSAEAQGLMTAVGQMLEEKMSLCHARHASKVNQHKQEFQAPVCRFPCNHRHPFYSEHSRMLSYAASSQQATLKSQSCPNRERQIRDQQPLKSVRCNNEQWGLRHPQLLLPKKAVSPVSPPQHWPKTAGASSHHHHCPRHCLLRGGI</sequence>
<keyword evidence="3" id="KW-0221">Differentiation</keyword>
<reference evidence="13 14" key="1">
    <citation type="submission" date="2013-03" db="EMBL/GenBank/DDBJ databases">
        <authorList>
            <person name="Warren W."/>
            <person name="Wilson R.K."/>
        </authorList>
    </citation>
    <scope>NUCLEOTIDE SEQUENCE</scope>
</reference>
<evidence type="ECO:0000256" key="3">
    <source>
        <dbReference type="ARBA" id="ARBA00022782"/>
    </source>
</evidence>
<reference evidence="13" key="3">
    <citation type="submission" date="2025-09" db="UniProtKB">
        <authorList>
            <consortium name="Ensembl"/>
        </authorList>
    </citation>
    <scope>IDENTIFICATION</scope>
</reference>
<comment type="subcellular location">
    <subcellularLocation>
        <location evidence="1">Membrane</location>
        <topology evidence="1">Single-pass membrane protein</topology>
    </subcellularLocation>
</comment>
<evidence type="ECO:0000256" key="6">
    <source>
        <dbReference type="ARBA" id="ARBA00023136"/>
    </source>
</evidence>
<dbReference type="Ensembl" id="ENSMFAT00000065451.2">
    <property type="protein sequence ID" value="ENSMFAP00000014937.2"/>
    <property type="gene ID" value="ENSMFAG00000030681.2"/>
</dbReference>
<feature type="transmembrane region" description="Helical" evidence="10">
    <location>
        <begin position="38"/>
        <end position="60"/>
    </location>
</feature>
<evidence type="ECO:0000256" key="5">
    <source>
        <dbReference type="ARBA" id="ARBA00022989"/>
    </source>
</evidence>
<dbReference type="STRING" id="9541.ENSMFAP00000014937"/>
<dbReference type="VEuPathDB" id="HostDB:ENSMFAG00000030681"/>
<accession>A0A2K5UR84</accession>
<name>A0A2K5UR84_MACFA</name>
<feature type="region of interest" description="Disordered" evidence="9">
    <location>
        <begin position="1102"/>
        <end position="1184"/>
    </location>
</feature>
<dbReference type="GeneTree" id="ENSGT00950000183043"/>
<keyword evidence="6 10" id="KW-0472">Membrane</keyword>
<feature type="region of interest" description="Disordered" evidence="9">
    <location>
        <begin position="649"/>
        <end position="680"/>
    </location>
</feature>
<feature type="compositionally biased region" description="Polar residues" evidence="9">
    <location>
        <begin position="191"/>
        <end position="204"/>
    </location>
</feature>
<keyword evidence="4" id="KW-0744">Spermatogenesis</keyword>
<evidence type="ECO:0000256" key="4">
    <source>
        <dbReference type="ARBA" id="ARBA00022871"/>
    </source>
</evidence>
<proteinExistence type="inferred from homology"/>
<feature type="compositionally biased region" description="Pro residues" evidence="9">
    <location>
        <begin position="215"/>
        <end position="250"/>
    </location>
</feature>
<evidence type="ECO:0000256" key="9">
    <source>
        <dbReference type="SAM" id="MobiDB-lite"/>
    </source>
</evidence>
<evidence type="ECO:0000256" key="8">
    <source>
        <dbReference type="ARBA" id="ARBA00037695"/>
    </source>
</evidence>
<evidence type="ECO:0000256" key="7">
    <source>
        <dbReference type="ARBA" id="ARBA00035009"/>
    </source>
</evidence>
<dbReference type="PANTHER" id="PTHR21859">
    <property type="entry name" value="ACROSOME-SPECIFIC PROTEIN"/>
    <property type="match status" value="1"/>
</dbReference>
<evidence type="ECO:0000259" key="11">
    <source>
        <dbReference type="Pfam" id="PF14650"/>
    </source>
</evidence>
<feature type="region of interest" description="Disordered" evidence="9">
    <location>
        <begin position="393"/>
        <end position="420"/>
    </location>
</feature>
<feature type="region of interest" description="Disordered" evidence="9">
    <location>
        <begin position="924"/>
        <end position="982"/>
    </location>
</feature>
<dbReference type="PANTHER" id="PTHR21859:SF55">
    <property type="entry name" value="SPERMATOGENESIS-ASSOCIATED PROTEIN 31A1-RELATED"/>
    <property type="match status" value="1"/>
</dbReference>
<comment type="similarity">
    <text evidence="7">Belongs to the SPATA31 family.</text>
</comment>
<keyword evidence="2 10" id="KW-0812">Transmembrane</keyword>
<feature type="region of interest" description="Disordered" evidence="9">
    <location>
        <begin position="132"/>
        <end position="255"/>
    </location>
</feature>
<evidence type="ECO:0000256" key="10">
    <source>
        <dbReference type="SAM" id="Phobius"/>
    </source>
</evidence>
<feature type="region of interest" description="Disordered" evidence="9">
    <location>
        <begin position="700"/>
        <end position="728"/>
    </location>
</feature>
<keyword evidence="5 10" id="KW-1133">Transmembrane helix</keyword>
<feature type="domain" description="SPATA31-like" evidence="12">
    <location>
        <begin position="97"/>
        <end position="182"/>
    </location>
</feature>
<protein>
    <submittedName>
        <fullName evidence="13">Uncharacterized protein</fullName>
    </submittedName>
</protein>
<evidence type="ECO:0000313" key="14">
    <source>
        <dbReference type="Proteomes" id="UP000233100"/>
    </source>
</evidence>
<evidence type="ECO:0000256" key="2">
    <source>
        <dbReference type="ARBA" id="ARBA00022692"/>
    </source>
</evidence>
<reference evidence="13" key="2">
    <citation type="submission" date="2025-08" db="UniProtKB">
        <authorList>
            <consortium name="Ensembl"/>
        </authorList>
    </citation>
    <scope>IDENTIFICATION</scope>
</reference>
<feature type="compositionally biased region" description="Basic and acidic residues" evidence="9">
    <location>
        <begin position="152"/>
        <end position="168"/>
    </location>
</feature>
<feature type="domain" description="SPATA31" evidence="11">
    <location>
        <begin position="418"/>
        <end position="776"/>
    </location>
</feature>
<dbReference type="Bgee" id="ENSMFAG00000030681">
    <property type="expression patterns" value="Expressed in multicellular organism"/>
</dbReference>
<feature type="compositionally biased region" description="Basic and acidic residues" evidence="9">
    <location>
        <begin position="1129"/>
        <end position="1148"/>
    </location>
</feature>
<feature type="compositionally biased region" description="Polar residues" evidence="9">
    <location>
        <begin position="408"/>
        <end position="419"/>
    </location>
</feature>
<dbReference type="Pfam" id="PF14650">
    <property type="entry name" value="FAM75"/>
    <property type="match status" value="1"/>
</dbReference>
<dbReference type="GO" id="GO:0016020">
    <property type="term" value="C:membrane"/>
    <property type="evidence" value="ECO:0007669"/>
    <property type="project" value="UniProtKB-SubCell"/>
</dbReference>
<evidence type="ECO:0000313" key="13">
    <source>
        <dbReference type="Ensembl" id="ENSMFAP00000014937.2"/>
    </source>
</evidence>
<feature type="compositionally biased region" description="Basic and acidic residues" evidence="9">
    <location>
        <begin position="1158"/>
        <end position="1167"/>
    </location>
</feature>
<comment type="function">
    <text evidence="8">May play a role in spermatogenesis.</text>
</comment>
<evidence type="ECO:0000256" key="1">
    <source>
        <dbReference type="ARBA" id="ARBA00004167"/>
    </source>
</evidence>
<dbReference type="Proteomes" id="UP000233100">
    <property type="component" value="Chromosome 15"/>
</dbReference>
<dbReference type="InterPro" id="IPR027970">
    <property type="entry name" value="SPATA31-like"/>
</dbReference>
<evidence type="ECO:0000259" key="12">
    <source>
        <dbReference type="Pfam" id="PF15371"/>
    </source>
</evidence>
<organism evidence="13 14">
    <name type="scientific">Macaca fascicularis</name>
    <name type="common">Crab-eating macaque</name>
    <name type="synonym">Cynomolgus monkey</name>
    <dbReference type="NCBI Taxonomy" id="9541"/>
    <lineage>
        <taxon>Eukaryota</taxon>
        <taxon>Metazoa</taxon>
        <taxon>Chordata</taxon>
        <taxon>Craniata</taxon>
        <taxon>Vertebrata</taxon>
        <taxon>Euteleostomi</taxon>
        <taxon>Mammalia</taxon>
        <taxon>Eutheria</taxon>
        <taxon>Euarchontoglires</taxon>
        <taxon>Primates</taxon>
        <taxon>Haplorrhini</taxon>
        <taxon>Catarrhini</taxon>
        <taxon>Cercopithecidae</taxon>
        <taxon>Cercopithecinae</taxon>
        <taxon>Macaca</taxon>
    </lineage>
</organism>
<dbReference type="GO" id="GO:0007283">
    <property type="term" value="P:spermatogenesis"/>
    <property type="evidence" value="ECO:0007669"/>
    <property type="project" value="UniProtKB-KW"/>
</dbReference>
<keyword evidence="14" id="KW-1185">Reference proteome</keyword>
<dbReference type="Pfam" id="PF15371">
    <property type="entry name" value="DUF4599"/>
    <property type="match status" value="1"/>
</dbReference>
<feature type="compositionally biased region" description="Polar residues" evidence="9">
    <location>
        <begin position="948"/>
        <end position="969"/>
    </location>
</feature>